<evidence type="ECO:0000313" key="7">
    <source>
        <dbReference type="EMBL" id="HHH14264.1"/>
    </source>
</evidence>
<feature type="transmembrane region" description="Helical" evidence="5">
    <location>
        <begin position="125"/>
        <end position="149"/>
    </location>
</feature>
<keyword evidence="2 5" id="KW-0812">Transmembrane</keyword>
<feature type="transmembrane region" description="Helical" evidence="5">
    <location>
        <begin position="98"/>
        <end position="118"/>
    </location>
</feature>
<dbReference type="PANTHER" id="PTHR37422:SF13">
    <property type="entry name" value="LIPOPOLYSACCHARIDE BIOSYNTHESIS PROTEIN PA4999-RELATED"/>
    <property type="match status" value="1"/>
</dbReference>
<keyword evidence="4 5" id="KW-0472">Membrane</keyword>
<feature type="transmembrane region" description="Helical" evidence="5">
    <location>
        <begin position="12"/>
        <end position="33"/>
    </location>
</feature>
<gene>
    <name evidence="7" type="ORF">ENJ78_00980</name>
</gene>
<dbReference type="GO" id="GO:0016020">
    <property type="term" value="C:membrane"/>
    <property type="evidence" value="ECO:0007669"/>
    <property type="project" value="UniProtKB-SubCell"/>
</dbReference>
<evidence type="ECO:0000256" key="2">
    <source>
        <dbReference type="ARBA" id="ARBA00022692"/>
    </source>
</evidence>
<evidence type="ECO:0000256" key="1">
    <source>
        <dbReference type="ARBA" id="ARBA00004141"/>
    </source>
</evidence>
<comment type="subcellular location">
    <subcellularLocation>
        <location evidence="1">Membrane</location>
        <topology evidence="1">Multi-pass membrane protein</topology>
    </subcellularLocation>
</comment>
<dbReference type="InterPro" id="IPR051533">
    <property type="entry name" value="WaaL-like"/>
</dbReference>
<evidence type="ECO:0000256" key="4">
    <source>
        <dbReference type="ARBA" id="ARBA00023136"/>
    </source>
</evidence>
<feature type="transmembrane region" description="Helical" evidence="5">
    <location>
        <begin position="207"/>
        <end position="230"/>
    </location>
</feature>
<feature type="transmembrane region" description="Helical" evidence="5">
    <location>
        <begin position="45"/>
        <end position="65"/>
    </location>
</feature>
<name>A0A7V5J161_UNCKA</name>
<feature type="transmembrane region" description="Helical" evidence="5">
    <location>
        <begin position="261"/>
        <end position="284"/>
    </location>
</feature>
<evidence type="ECO:0000256" key="3">
    <source>
        <dbReference type="ARBA" id="ARBA00022989"/>
    </source>
</evidence>
<proteinExistence type="predicted"/>
<dbReference type="EMBL" id="DRNS01000072">
    <property type="protein sequence ID" value="HHH14264.1"/>
    <property type="molecule type" value="Genomic_DNA"/>
</dbReference>
<evidence type="ECO:0000256" key="5">
    <source>
        <dbReference type="SAM" id="Phobius"/>
    </source>
</evidence>
<keyword evidence="3 5" id="KW-1133">Transmembrane helix</keyword>
<dbReference type="InterPro" id="IPR007016">
    <property type="entry name" value="O-antigen_ligase-rel_domated"/>
</dbReference>
<feature type="domain" description="O-antigen ligase-related" evidence="6">
    <location>
        <begin position="219"/>
        <end position="325"/>
    </location>
</feature>
<accession>A0A7V5J161</accession>
<dbReference type="AlphaFoldDB" id="A0A7V5J161"/>
<feature type="non-terminal residue" evidence="7">
    <location>
        <position position="346"/>
    </location>
</feature>
<dbReference type="Proteomes" id="UP000886106">
    <property type="component" value="Unassembled WGS sequence"/>
</dbReference>
<comment type="caution">
    <text evidence="7">The sequence shown here is derived from an EMBL/GenBank/DDBJ whole genome shotgun (WGS) entry which is preliminary data.</text>
</comment>
<feature type="transmembrane region" description="Helical" evidence="5">
    <location>
        <begin position="72"/>
        <end position="92"/>
    </location>
</feature>
<feature type="transmembrane region" description="Helical" evidence="5">
    <location>
        <begin position="236"/>
        <end position="254"/>
    </location>
</feature>
<protein>
    <recommendedName>
        <fullName evidence="6">O-antigen ligase-related domain-containing protein</fullName>
    </recommendedName>
</protein>
<dbReference type="PANTHER" id="PTHR37422">
    <property type="entry name" value="TEICHURONIC ACID BIOSYNTHESIS PROTEIN TUAE"/>
    <property type="match status" value="1"/>
</dbReference>
<reference evidence="7" key="1">
    <citation type="journal article" date="2020" name="mSystems">
        <title>Genome- and Community-Level Interaction Insights into Carbon Utilization and Element Cycling Functions of Hydrothermarchaeota in Hydrothermal Sediment.</title>
        <authorList>
            <person name="Zhou Z."/>
            <person name="Liu Y."/>
            <person name="Xu W."/>
            <person name="Pan J."/>
            <person name="Luo Z.H."/>
            <person name="Li M."/>
        </authorList>
    </citation>
    <scope>NUCLEOTIDE SEQUENCE [LARGE SCALE GENOMIC DNA]</scope>
    <source>
        <strain evidence="7">HyVt-517</strain>
    </source>
</reference>
<dbReference type="Pfam" id="PF04932">
    <property type="entry name" value="Wzy_C"/>
    <property type="match status" value="1"/>
</dbReference>
<sequence length="346" mass="41055">MQRIIDRLFSKESYFLGLLLFIFLLVFLSPFNHKELFYLIRWNVFPARIVLSFSFFLGVSLLILFKKKTLDINFILFSILSISILISSLKSSNYVDSLLYSVFYLTLPFLYLIFKFLFIHYKRKFYLSFLFVFFISSFISSLFQFYQIWLYYSRNILFGAVWPLKDSTPRFGSLFWDVNHFAVFMVISIWVSILLLYHFFRAEKPNLILRISYILFIFFSFLLLVVSLYLSSSRSAFFGLLLGFSFVGFFLLYFKKSYYKVLYLVPLLLFLLLFLFYLTPFKYFNSLRSLFVYRSESLFSHFKLLSIGVTLFLKNPVFGVGIGNFSSALKVHPSFEVLSFLDPSVL</sequence>
<feature type="transmembrane region" description="Helical" evidence="5">
    <location>
        <begin position="181"/>
        <end position="200"/>
    </location>
</feature>
<organism evidence="7">
    <name type="scientific">candidate division WWE3 bacterium</name>
    <dbReference type="NCBI Taxonomy" id="2053526"/>
    <lineage>
        <taxon>Bacteria</taxon>
        <taxon>Katanobacteria</taxon>
    </lineage>
</organism>
<evidence type="ECO:0000259" key="6">
    <source>
        <dbReference type="Pfam" id="PF04932"/>
    </source>
</evidence>